<gene>
    <name evidence="1" type="ORF">AVDCRST_MAG57-489</name>
</gene>
<dbReference type="AlphaFoldDB" id="A0A6J4HDD1"/>
<protein>
    <submittedName>
        <fullName evidence="1">Uncharacterized protein</fullName>
    </submittedName>
</protein>
<evidence type="ECO:0000313" key="1">
    <source>
        <dbReference type="EMBL" id="CAA9219217.1"/>
    </source>
</evidence>
<name>A0A6J4HDD1_9ACTN</name>
<sequence length="40" mass="3964">MWGNGPVMVPLDAASLASLASLRTRGARVTVAALLDPAGG</sequence>
<proteinExistence type="predicted"/>
<reference evidence="1" key="1">
    <citation type="submission" date="2020-02" db="EMBL/GenBank/DDBJ databases">
        <authorList>
            <person name="Meier V. D."/>
        </authorList>
    </citation>
    <scope>NUCLEOTIDE SEQUENCE</scope>
    <source>
        <strain evidence="1">AVDCRST_MAG57</strain>
    </source>
</reference>
<organism evidence="1">
    <name type="scientific">uncultured Blastococcus sp</name>
    <dbReference type="NCBI Taxonomy" id="217144"/>
    <lineage>
        <taxon>Bacteria</taxon>
        <taxon>Bacillati</taxon>
        <taxon>Actinomycetota</taxon>
        <taxon>Actinomycetes</taxon>
        <taxon>Geodermatophilales</taxon>
        <taxon>Geodermatophilaceae</taxon>
        <taxon>Blastococcus</taxon>
        <taxon>environmental samples</taxon>
    </lineage>
</organism>
<accession>A0A6J4HDD1</accession>
<dbReference type="EMBL" id="CADCTI010000049">
    <property type="protein sequence ID" value="CAA9219217.1"/>
    <property type="molecule type" value="Genomic_DNA"/>
</dbReference>